<name>A0A5S9M8C4_BACIA</name>
<evidence type="ECO:0000256" key="1">
    <source>
        <dbReference type="ARBA" id="ARBA00004496"/>
    </source>
</evidence>
<evidence type="ECO:0000256" key="4">
    <source>
        <dbReference type="ARBA" id="ARBA00022679"/>
    </source>
</evidence>
<dbReference type="SUPFAM" id="SSF51261">
    <property type="entry name" value="Duplicated hybrid motif"/>
    <property type="match status" value="1"/>
</dbReference>
<evidence type="ECO:0000256" key="3">
    <source>
        <dbReference type="ARBA" id="ARBA00022597"/>
    </source>
</evidence>
<dbReference type="PROSITE" id="PS51093">
    <property type="entry name" value="PTS_EIIA_TYPE_1"/>
    <property type="match status" value="1"/>
</dbReference>
<protein>
    <recommendedName>
        <fullName evidence="7">PTS EIIA type-1 domain-containing protein</fullName>
    </recommendedName>
</protein>
<dbReference type="Gene3D" id="2.70.70.10">
    <property type="entry name" value="Glucose Permease (Domain IIA)"/>
    <property type="match status" value="1"/>
</dbReference>
<dbReference type="EMBL" id="AP021906">
    <property type="protein sequence ID" value="BBP88852.1"/>
    <property type="molecule type" value="Genomic_DNA"/>
</dbReference>
<dbReference type="NCBIfam" id="TIGR00830">
    <property type="entry name" value="PTBA"/>
    <property type="match status" value="1"/>
</dbReference>
<keyword evidence="6" id="KW-0418">Kinase</keyword>
<feature type="domain" description="PTS EIIA type-1" evidence="7">
    <location>
        <begin position="1"/>
        <end position="100"/>
    </location>
</feature>
<dbReference type="Pfam" id="PF00358">
    <property type="entry name" value="PTS_EIIA_1"/>
    <property type="match status" value="1"/>
</dbReference>
<keyword evidence="4" id="KW-0808">Transferase</keyword>
<dbReference type="InterPro" id="IPR011055">
    <property type="entry name" value="Dup_hybrid_motif"/>
</dbReference>
<keyword evidence="5" id="KW-0598">Phosphotransferase system</keyword>
<keyword evidence="2" id="KW-0813">Transport</keyword>
<dbReference type="Proteomes" id="UP000464658">
    <property type="component" value="Chromosome"/>
</dbReference>
<comment type="subcellular location">
    <subcellularLocation>
        <location evidence="1">Cytoplasm</location>
    </subcellularLocation>
</comment>
<dbReference type="PROSITE" id="PS00371">
    <property type="entry name" value="PTS_EIIA_TYPE_1_HIS"/>
    <property type="match status" value="1"/>
</dbReference>
<keyword evidence="3" id="KW-0762">Sugar transport</keyword>
<organism evidence="8 9">
    <name type="scientific">Bacillus safensis</name>
    <dbReference type="NCBI Taxonomy" id="561879"/>
    <lineage>
        <taxon>Bacteria</taxon>
        <taxon>Bacillati</taxon>
        <taxon>Bacillota</taxon>
        <taxon>Bacilli</taxon>
        <taxon>Bacillales</taxon>
        <taxon>Bacillaceae</taxon>
        <taxon>Bacillus</taxon>
    </lineage>
</organism>
<dbReference type="GO" id="GO:0016301">
    <property type="term" value="F:kinase activity"/>
    <property type="evidence" value="ECO:0007669"/>
    <property type="project" value="UniProtKB-KW"/>
</dbReference>
<evidence type="ECO:0000256" key="5">
    <source>
        <dbReference type="ARBA" id="ARBA00022683"/>
    </source>
</evidence>
<dbReference type="PANTHER" id="PTHR45008">
    <property type="entry name" value="PTS SYSTEM GLUCOSE-SPECIFIC EIIA COMPONENT"/>
    <property type="match status" value="1"/>
</dbReference>
<dbReference type="PANTHER" id="PTHR45008:SF1">
    <property type="entry name" value="PTS SYSTEM GLUCOSE-SPECIFIC EIIA COMPONENT"/>
    <property type="match status" value="1"/>
</dbReference>
<evidence type="ECO:0000256" key="6">
    <source>
        <dbReference type="ARBA" id="ARBA00022777"/>
    </source>
</evidence>
<evidence type="ECO:0000256" key="2">
    <source>
        <dbReference type="ARBA" id="ARBA00022448"/>
    </source>
</evidence>
<reference evidence="8 9" key="1">
    <citation type="submission" date="2019-12" db="EMBL/GenBank/DDBJ databases">
        <title>Full genome sequence of a Bacillus safensis strain isolated from commercially available natto in Indonesia.</title>
        <authorList>
            <person name="Yoshida M."/>
            <person name="Uomi M."/>
            <person name="Waturangi D."/>
            <person name="Ekaputri J.J."/>
            <person name="Setiamarga D.H.E."/>
        </authorList>
    </citation>
    <scope>NUCLEOTIDE SEQUENCE [LARGE SCALE GENOMIC DNA]</scope>
    <source>
        <strain evidence="8 9">IDN1</strain>
    </source>
</reference>
<sequence length="100" mass="10791">MMGDGFAILPTDGTVVSPVRGKILNVFPTKHAIGLQSDGGLEILIHFGIDTVGLKGEGFEAFVQEGDQVEIGQKLLEVDIDKIKSEVPSFDDSNCIYQLK</sequence>
<dbReference type="GO" id="GO:0009401">
    <property type="term" value="P:phosphoenolpyruvate-dependent sugar phosphotransferase system"/>
    <property type="evidence" value="ECO:0007669"/>
    <property type="project" value="UniProtKB-KW"/>
</dbReference>
<dbReference type="AlphaFoldDB" id="A0A5S9M8C4"/>
<evidence type="ECO:0000313" key="9">
    <source>
        <dbReference type="Proteomes" id="UP000464658"/>
    </source>
</evidence>
<proteinExistence type="predicted"/>
<evidence type="ECO:0000259" key="7">
    <source>
        <dbReference type="PROSITE" id="PS51093"/>
    </source>
</evidence>
<gene>
    <name evidence="8" type="ORF">BsIDN1_24700</name>
</gene>
<accession>A0A5S9M8C4</accession>
<dbReference type="InterPro" id="IPR001127">
    <property type="entry name" value="PTS_EIIA_1_perm"/>
</dbReference>
<evidence type="ECO:0000313" key="8">
    <source>
        <dbReference type="EMBL" id="BBP88852.1"/>
    </source>
</evidence>
<dbReference type="GO" id="GO:0005737">
    <property type="term" value="C:cytoplasm"/>
    <property type="evidence" value="ECO:0007669"/>
    <property type="project" value="UniProtKB-SubCell"/>
</dbReference>
<dbReference type="InterPro" id="IPR050890">
    <property type="entry name" value="PTS_EIIA_component"/>
</dbReference>